<feature type="compositionally biased region" description="Basic and acidic residues" evidence="1">
    <location>
        <begin position="46"/>
        <end position="56"/>
    </location>
</feature>
<accession>A0A0F9YK69</accession>
<evidence type="ECO:0000256" key="1">
    <source>
        <dbReference type="SAM" id="MobiDB-lite"/>
    </source>
</evidence>
<gene>
    <name evidence="2" type="ORF">LCGC14_0006830</name>
</gene>
<dbReference type="EMBL" id="LAZR01000001">
    <property type="protein sequence ID" value="KKO12667.1"/>
    <property type="molecule type" value="Genomic_DNA"/>
</dbReference>
<dbReference type="AlphaFoldDB" id="A0A0F9YK69"/>
<name>A0A0F9YK69_9ZZZZ</name>
<protein>
    <submittedName>
        <fullName evidence="2">Uncharacterized protein</fullName>
    </submittedName>
</protein>
<sequence length="127" mass="14154">MYRKVFFALMLVMHYSLAFGANEAAAMPDEQHPLGKAIQHNHHHAHADDHSHDHDNYLGPDSAAQHEAAGDVHDHQHKHGINIQLNIDIPGLLALDFFRADSPPVARYRLDHNSLSYAPAVPPPNLL</sequence>
<evidence type="ECO:0000313" key="2">
    <source>
        <dbReference type="EMBL" id="KKO12667.1"/>
    </source>
</evidence>
<feature type="region of interest" description="Disordered" evidence="1">
    <location>
        <begin position="39"/>
        <end position="77"/>
    </location>
</feature>
<reference evidence="2" key="1">
    <citation type="journal article" date="2015" name="Nature">
        <title>Complex archaea that bridge the gap between prokaryotes and eukaryotes.</title>
        <authorList>
            <person name="Spang A."/>
            <person name="Saw J.H."/>
            <person name="Jorgensen S.L."/>
            <person name="Zaremba-Niedzwiedzka K."/>
            <person name="Martijn J."/>
            <person name="Lind A.E."/>
            <person name="van Eijk R."/>
            <person name="Schleper C."/>
            <person name="Guy L."/>
            <person name="Ettema T.J."/>
        </authorList>
    </citation>
    <scope>NUCLEOTIDE SEQUENCE</scope>
</reference>
<proteinExistence type="predicted"/>
<organism evidence="2">
    <name type="scientific">marine sediment metagenome</name>
    <dbReference type="NCBI Taxonomy" id="412755"/>
    <lineage>
        <taxon>unclassified sequences</taxon>
        <taxon>metagenomes</taxon>
        <taxon>ecological metagenomes</taxon>
    </lineage>
</organism>
<comment type="caution">
    <text evidence="2">The sequence shown here is derived from an EMBL/GenBank/DDBJ whole genome shotgun (WGS) entry which is preliminary data.</text>
</comment>